<dbReference type="GO" id="GO:0016787">
    <property type="term" value="F:hydrolase activity"/>
    <property type="evidence" value="ECO:0007669"/>
    <property type="project" value="InterPro"/>
</dbReference>
<feature type="domain" description="YqhI" evidence="2">
    <location>
        <begin position="2"/>
        <end position="25"/>
    </location>
</feature>
<accession>A0A1H3H086</accession>
<keyword evidence="4" id="KW-1185">Reference proteome</keyword>
<dbReference type="Gene3D" id="3.40.50.1820">
    <property type="entry name" value="alpha/beta hydrolase"/>
    <property type="match status" value="1"/>
</dbReference>
<dbReference type="InterPro" id="IPR006311">
    <property type="entry name" value="TAT_signal"/>
</dbReference>
<evidence type="ECO:0000313" key="3">
    <source>
        <dbReference type="EMBL" id="SDY09003.1"/>
    </source>
</evidence>
<evidence type="ECO:0000259" key="1">
    <source>
        <dbReference type="Pfam" id="PF01738"/>
    </source>
</evidence>
<dbReference type="InterPro" id="IPR057802">
    <property type="entry name" value="YqhI_dom"/>
</dbReference>
<dbReference type="RefSeq" id="WP_092739386.1">
    <property type="nucleotide sequence ID" value="NZ_FNOV01000005.1"/>
</dbReference>
<protein>
    <submittedName>
        <fullName evidence="3">Carboxymethylenebutenolidase</fullName>
    </submittedName>
</protein>
<evidence type="ECO:0000259" key="2">
    <source>
        <dbReference type="Pfam" id="PF23678"/>
    </source>
</evidence>
<dbReference type="InterPro" id="IPR029058">
    <property type="entry name" value="AB_hydrolase_fold"/>
</dbReference>
<dbReference type="STRING" id="651662.SAMN04488069_105246"/>
<proteinExistence type="predicted"/>
<dbReference type="PANTHER" id="PTHR46623">
    <property type="entry name" value="CARBOXYMETHYLENEBUTENOLIDASE-RELATED"/>
    <property type="match status" value="1"/>
</dbReference>
<dbReference type="OrthoDB" id="9771666at2"/>
<dbReference type="PROSITE" id="PS51318">
    <property type="entry name" value="TAT"/>
    <property type="match status" value="1"/>
</dbReference>
<reference evidence="4" key="1">
    <citation type="submission" date="2016-10" db="EMBL/GenBank/DDBJ databases">
        <authorList>
            <person name="Varghese N."/>
            <person name="Submissions S."/>
        </authorList>
    </citation>
    <scope>NUCLEOTIDE SEQUENCE [LARGE SCALE GENOMIC DNA]</scope>
    <source>
        <strain evidence="4">CGMCC 1.8975</strain>
    </source>
</reference>
<dbReference type="SUPFAM" id="SSF53474">
    <property type="entry name" value="alpha/beta-Hydrolases"/>
    <property type="match status" value="1"/>
</dbReference>
<dbReference type="Proteomes" id="UP000199249">
    <property type="component" value="Unassembled WGS sequence"/>
</dbReference>
<sequence>MDQRIITLFDEYTHAPLSRRDFLDRLQKLAGSTALAAAALAILEPGYANAATAPAAAAGLREETVTWPSAAGVTMKGYLVHPKGRKKRGAVVVIHENRGLTPHIKDITRRVAKAGYLALGVDGLSEFGGTPANEDEGRTLIGKLDQDRTLTNYLAALTYLRQHPNGNGRTGCVGFCWGGALANRLASHDAQLNAAVAYYGMQPPAEEAAAIKAHLLLHYAGLDERVNAGKDAWQAALQAAGTKYEQFVYEGVNHAFNNDTSPARYDVQAAAQSWGRTLDLFRSQLRG</sequence>
<dbReference type="Pfam" id="PF01738">
    <property type="entry name" value="DLH"/>
    <property type="match status" value="1"/>
</dbReference>
<dbReference type="AlphaFoldDB" id="A0A1H3H086"/>
<gene>
    <name evidence="3" type="ORF">SAMN04488069_105246</name>
</gene>
<dbReference type="EMBL" id="FNOV01000005">
    <property type="protein sequence ID" value="SDY09003.1"/>
    <property type="molecule type" value="Genomic_DNA"/>
</dbReference>
<name>A0A1H3H086_9BACT</name>
<dbReference type="InterPro" id="IPR051049">
    <property type="entry name" value="Dienelactone_hydrolase-like"/>
</dbReference>
<organism evidence="3 4">
    <name type="scientific">Hymenobacter psychrophilus</name>
    <dbReference type="NCBI Taxonomy" id="651662"/>
    <lineage>
        <taxon>Bacteria</taxon>
        <taxon>Pseudomonadati</taxon>
        <taxon>Bacteroidota</taxon>
        <taxon>Cytophagia</taxon>
        <taxon>Cytophagales</taxon>
        <taxon>Hymenobacteraceae</taxon>
        <taxon>Hymenobacter</taxon>
    </lineage>
</organism>
<dbReference type="InterPro" id="IPR002925">
    <property type="entry name" value="Dienelactn_hydro"/>
</dbReference>
<dbReference type="PANTHER" id="PTHR46623:SF6">
    <property type="entry name" value="ALPHA_BETA-HYDROLASES SUPERFAMILY PROTEIN"/>
    <property type="match status" value="1"/>
</dbReference>
<dbReference type="Pfam" id="PF23678">
    <property type="entry name" value="YqhI"/>
    <property type="match status" value="1"/>
</dbReference>
<evidence type="ECO:0000313" key="4">
    <source>
        <dbReference type="Proteomes" id="UP000199249"/>
    </source>
</evidence>
<feature type="domain" description="Dienelactone hydrolase" evidence="1">
    <location>
        <begin position="75"/>
        <end position="283"/>
    </location>
</feature>